<dbReference type="EMBL" id="MDHN01000041">
    <property type="protein sequence ID" value="OFC68927.1"/>
    <property type="molecule type" value="Genomic_DNA"/>
</dbReference>
<dbReference type="GO" id="GO:0009424">
    <property type="term" value="C:bacterial-type flagellum hook"/>
    <property type="evidence" value="ECO:0007669"/>
    <property type="project" value="InterPro"/>
</dbReference>
<evidence type="ECO:0000256" key="2">
    <source>
        <dbReference type="ARBA" id="ARBA00009149"/>
    </source>
</evidence>
<dbReference type="InterPro" id="IPR052563">
    <property type="entry name" value="FliK"/>
</dbReference>
<dbReference type="AlphaFoldDB" id="A0A1E7Z621"/>
<dbReference type="PANTHER" id="PTHR37533:SF2">
    <property type="entry name" value="FLAGELLAR HOOK-LENGTH CONTROL PROTEIN"/>
    <property type="match status" value="1"/>
</dbReference>
<dbReference type="Gene3D" id="3.30.750.140">
    <property type="match status" value="1"/>
</dbReference>
<dbReference type="STRING" id="1656094.BFC18_19475"/>
<proteinExistence type="inferred from homology"/>
<keyword evidence="3" id="KW-1005">Bacterial flagellum biogenesis</keyword>
<name>A0A1E7Z621_9ALTE</name>
<feature type="domain" description="Flagellar hook-length control protein-like C-terminal" evidence="5">
    <location>
        <begin position="510"/>
        <end position="591"/>
    </location>
</feature>
<dbReference type="CDD" id="cd17470">
    <property type="entry name" value="T3SS_Flik_C"/>
    <property type="match status" value="1"/>
</dbReference>
<gene>
    <name evidence="6" type="ORF">BFC18_19475</name>
</gene>
<dbReference type="Proteomes" id="UP000175691">
    <property type="component" value="Unassembled WGS sequence"/>
</dbReference>
<dbReference type="Pfam" id="PF02120">
    <property type="entry name" value="Flg_hook"/>
    <property type="match status" value="1"/>
</dbReference>
<accession>A0A1E7Z621</accession>
<feature type="compositionally biased region" description="Gly residues" evidence="4">
    <location>
        <begin position="598"/>
        <end position="611"/>
    </location>
</feature>
<feature type="compositionally biased region" description="Polar residues" evidence="4">
    <location>
        <begin position="22"/>
        <end position="46"/>
    </location>
</feature>
<dbReference type="OrthoDB" id="1792985at2"/>
<feature type="compositionally biased region" description="Basic and acidic residues" evidence="4">
    <location>
        <begin position="326"/>
        <end position="336"/>
    </location>
</feature>
<dbReference type="PRINTS" id="PR01007">
    <property type="entry name" value="FLGHOOKFLIK"/>
</dbReference>
<comment type="similarity">
    <text evidence="2">Belongs to the FliK family.</text>
</comment>
<feature type="compositionally biased region" description="Polar residues" evidence="4">
    <location>
        <begin position="618"/>
        <end position="627"/>
    </location>
</feature>
<evidence type="ECO:0000313" key="6">
    <source>
        <dbReference type="EMBL" id="OFC68927.1"/>
    </source>
</evidence>
<sequence>MMQQVATQRSDIAALPVDIESSTASADASGQNQAFEEVFTQATQSPPVRDNKPREKNADDITVDRSVKRDTPVEKKVDEQSRRGEGNEAQSQSEQSANDVTTKKTQSSGNANNGENAADVDTELDDALLAQGEAAIEENTADIQPDIDIQPDWLAFVDAIRKLNSGDETASEQDIVIDASGEGDVIVDDSALTTDVVSPDTDLEALIASLKGTVQTDAENTESTDKNAELAALVEALNEAVKKLMASEEDGEQPGKADDVVTEDVMKMAASLLASLSKNGSKDLNRIAESLANGETSAEADIIVTDAELLVSLIKSELGDNTEQQPSDKEADKNTTDDGSAALPLVPANDLMKNLAVTEDTTKTLVAESLADKVVALLPDSSNETQKAEVKQGVMDAVKQYQTKLDAGVEPAQTLEAMIADVIDGADILPDDNIEQRIAGEMQQLSLLVNAATQVAGAGNPTIMAGAQTRADNALADIQQVKAERVLQQPADADKAVNIHQPEGQQQLAEKVRWMVNARNSMAEIRLDPPELGSMQVRVNVSGDSASVNFVVQSPQARDALAQAEPRLREMLAEQGISLGESFVNQQQQGEANKQGSEGSGNGGNGQFAGGGEEETQVVEQSLTRQAQGGIDDYA</sequence>
<dbReference type="PANTHER" id="PTHR37533">
    <property type="entry name" value="FLAGELLAR HOOK-LENGTH CONTROL PROTEIN"/>
    <property type="match status" value="1"/>
</dbReference>
<dbReference type="InterPro" id="IPR021136">
    <property type="entry name" value="Flagellar_hook_control-like_C"/>
</dbReference>
<reference evidence="6 7" key="1">
    <citation type="submission" date="2016-08" db="EMBL/GenBank/DDBJ databases">
        <authorList>
            <person name="Seilhamer J.J."/>
        </authorList>
    </citation>
    <scope>NUCLEOTIDE SEQUENCE [LARGE SCALE GENOMIC DNA]</scope>
    <source>
        <strain evidence="6 7">KCTC 42603</strain>
    </source>
</reference>
<dbReference type="InterPro" id="IPR038610">
    <property type="entry name" value="FliK-like_C_sf"/>
</dbReference>
<dbReference type="InterPro" id="IPR001635">
    <property type="entry name" value="Flag_hook_Flik"/>
</dbReference>
<protein>
    <recommendedName>
        <fullName evidence="5">Flagellar hook-length control protein-like C-terminal domain-containing protein</fullName>
    </recommendedName>
</protein>
<evidence type="ECO:0000256" key="3">
    <source>
        <dbReference type="ARBA" id="ARBA00022795"/>
    </source>
</evidence>
<feature type="region of interest" description="Disordered" evidence="4">
    <location>
        <begin position="586"/>
        <end position="635"/>
    </location>
</feature>
<dbReference type="GO" id="GO:0044780">
    <property type="term" value="P:bacterial-type flagellum assembly"/>
    <property type="evidence" value="ECO:0007669"/>
    <property type="project" value="InterPro"/>
</dbReference>
<feature type="region of interest" description="Disordered" evidence="4">
    <location>
        <begin position="22"/>
        <end position="133"/>
    </location>
</feature>
<evidence type="ECO:0000256" key="1">
    <source>
        <dbReference type="ARBA" id="ARBA00003944"/>
    </source>
</evidence>
<evidence type="ECO:0000313" key="7">
    <source>
        <dbReference type="Proteomes" id="UP000175691"/>
    </source>
</evidence>
<evidence type="ECO:0000256" key="4">
    <source>
        <dbReference type="SAM" id="MobiDB-lite"/>
    </source>
</evidence>
<comment type="function">
    <text evidence="1">Controls the length of the flagellar hook.</text>
</comment>
<organism evidence="6 7">
    <name type="scientific">Alteromonas confluentis</name>
    <dbReference type="NCBI Taxonomy" id="1656094"/>
    <lineage>
        <taxon>Bacteria</taxon>
        <taxon>Pseudomonadati</taxon>
        <taxon>Pseudomonadota</taxon>
        <taxon>Gammaproteobacteria</taxon>
        <taxon>Alteromonadales</taxon>
        <taxon>Alteromonadaceae</taxon>
        <taxon>Alteromonas/Salinimonas group</taxon>
        <taxon>Alteromonas</taxon>
    </lineage>
</organism>
<comment type="caution">
    <text evidence="6">The sequence shown here is derived from an EMBL/GenBank/DDBJ whole genome shotgun (WGS) entry which is preliminary data.</text>
</comment>
<dbReference type="RefSeq" id="WP_070127031.1">
    <property type="nucleotide sequence ID" value="NZ_MDHN01000041.1"/>
</dbReference>
<keyword evidence="7" id="KW-1185">Reference proteome</keyword>
<feature type="region of interest" description="Disordered" evidence="4">
    <location>
        <begin position="318"/>
        <end position="344"/>
    </location>
</feature>
<evidence type="ECO:0000259" key="5">
    <source>
        <dbReference type="Pfam" id="PF02120"/>
    </source>
</evidence>
<feature type="compositionally biased region" description="Basic and acidic residues" evidence="4">
    <location>
        <begin position="49"/>
        <end position="86"/>
    </location>
</feature>
<feature type="compositionally biased region" description="Polar residues" evidence="4">
    <location>
        <begin position="88"/>
        <end position="108"/>
    </location>
</feature>